<evidence type="ECO:0000313" key="1">
    <source>
        <dbReference type="EMBL" id="CAD9726130.1"/>
    </source>
</evidence>
<evidence type="ECO:0000313" key="6">
    <source>
        <dbReference type="EMBL" id="CAD9726137.1"/>
    </source>
</evidence>
<dbReference type="AlphaFoldDB" id="A0A7S2TF40"/>
<name>A0A7S2TF40_PROMC</name>
<dbReference type="EMBL" id="HBHN01013895">
    <property type="protein sequence ID" value="CAD9726137.1"/>
    <property type="molecule type" value="Transcribed_RNA"/>
</dbReference>
<dbReference type="EMBL" id="HBHN01013894">
    <property type="protein sequence ID" value="CAD9726136.1"/>
    <property type="molecule type" value="Transcribed_RNA"/>
</dbReference>
<gene>
    <name evidence="1" type="ORF">PMIC02512_LOCUS3532</name>
    <name evidence="2" type="ORF">PMIC02512_LOCUS3533</name>
    <name evidence="3" type="ORF">PMIC02512_LOCUS3535</name>
    <name evidence="4" type="ORF">PMIC02512_LOCUS3537</name>
    <name evidence="5" type="ORF">PMIC02512_LOCUS3538</name>
    <name evidence="6" type="ORF">PMIC02512_LOCUS3539</name>
</gene>
<organism evidence="3">
    <name type="scientific">Prorocentrum micans</name>
    <name type="common">Red tide dinoflagellate</name>
    <dbReference type="NCBI Taxonomy" id="2945"/>
    <lineage>
        <taxon>Eukaryota</taxon>
        <taxon>Sar</taxon>
        <taxon>Alveolata</taxon>
        <taxon>Dinophyceae</taxon>
        <taxon>Prorocentrales</taxon>
        <taxon>Prorocentraceae</taxon>
        <taxon>Prorocentrum</taxon>
    </lineage>
</organism>
<sequence length="101" mass="10813">MWRPFARAGRCGPGLGPDCSLDPALQAVRSDGKVPLVCRFVHTKPGAIDQAMEHINANTSITVEGMRITVDELQQAVAMYKSAIEADANGGLKIHPPLGFE</sequence>
<evidence type="ECO:0000313" key="3">
    <source>
        <dbReference type="EMBL" id="CAD9726133.1"/>
    </source>
</evidence>
<evidence type="ECO:0000313" key="5">
    <source>
        <dbReference type="EMBL" id="CAD9726136.1"/>
    </source>
</evidence>
<protein>
    <submittedName>
        <fullName evidence="3">Uncharacterized protein</fullName>
    </submittedName>
</protein>
<evidence type="ECO:0000313" key="2">
    <source>
        <dbReference type="EMBL" id="CAD9726131.1"/>
    </source>
</evidence>
<evidence type="ECO:0000313" key="4">
    <source>
        <dbReference type="EMBL" id="CAD9726135.1"/>
    </source>
</evidence>
<dbReference type="EMBL" id="HBHN01013889">
    <property type="protein sequence ID" value="CAD9726131.1"/>
    <property type="molecule type" value="Transcribed_RNA"/>
</dbReference>
<proteinExistence type="predicted"/>
<dbReference type="EMBL" id="HBHN01013893">
    <property type="protein sequence ID" value="CAD9726135.1"/>
    <property type="molecule type" value="Transcribed_RNA"/>
</dbReference>
<accession>A0A7S2TF40</accession>
<reference evidence="3" key="1">
    <citation type="submission" date="2021-01" db="EMBL/GenBank/DDBJ databases">
        <authorList>
            <person name="Corre E."/>
            <person name="Pelletier E."/>
            <person name="Niang G."/>
            <person name="Scheremetjew M."/>
            <person name="Finn R."/>
            <person name="Kale V."/>
            <person name="Holt S."/>
            <person name="Cochrane G."/>
            <person name="Meng A."/>
            <person name="Brown T."/>
            <person name="Cohen L."/>
        </authorList>
    </citation>
    <scope>NUCLEOTIDE SEQUENCE</scope>
    <source>
        <strain evidence="3">CCCM 845</strain>
    </source>
</reference>
<dbReference type="EMBL" id="HBHN01013891">
    <property type="protein sequence ID" value="CAD9726133.1"/>
    <property type="molecule type" value="Transcribed_RNA"/>
</dbReference>
<dbReference type="EMBL" id="HBHN01013888">
    <property type="protein sequence ID" value="CAD9726130.1"/>
    <property type="molecule type" value="Transcribed_RNA"/>
</dbReference>